<dbReference type="InterPro" id="IPR007212">
    <property type="entry name" value="Zf-like"/>
</dbReference>
<accession>A0ABS6D3I9</accession>
<protein>
    <submittedName>
        <fullName evidence="2">Cysteine-rich small domain-containing protein</fullName>
    </submittedName>
</protein>
<reference evidence="2 3" key="1">
    <citation type="submission" date="2021-06" db="EMBL/GenBank/DDBJ databases">
        <title>Faecalicatena sp. nov. isolated from porcine feces.</title>
        <authorList>
            <person name="Oh B.S."/>
            <person name="Lee J.H."/>
        </authorList>
    </citation>
    <scope>NUCLEOTIDE SEQUENCE [LARGE SCALE GENOMIC DNA]</scope>
    <source>
        <strain evidence="2 3">AGMB00832</strain>
    </source>
</reference>
<dbReference type="EMBL" id="JABACJ020000008">
    <property type="protein sequence ID" value="MBU3876157.1"/>
    <property type="molecule type" value="Genomic_DNA"/>
</dbReference>
<evidence type="ECO:0000313" key="2">
    <source>
        <dbReference type="EMBL" id="MBU3876157.1"/>
    </source>
</evidence>
<proteinExistence type="predicted"/>
<dbReference type="RefSeq" id="WP_216241180.1">
    <property type="nucleotide sequence ID" value="NZ_JABACJ020000008.1"/>
</dbReference>
<feature type="domain" description="Cysteine-rich small" evidence="1">
    <location>
        <begin position="13"/>
        <end position="90"/>
    </location>
</feature>
<organism evidence="2 3">
    <name type="scientific">Faecalicatena faecalis</name>
    <dbReference type="NCBI Taxonomy" id="2726362"/>
    <lineage>
        <taxon>Bacteria</taxon>
        <taxon>Bacillati</taxon>
        <taxon>Bacillota</taxon>
        <taxon>Clostridia</taxon>
        <taxon>Lachnospirales</taxon>
        <taxon>Lachnospiraceae</taxon>
        <taxon>Faecalicatena</taxon>
    </lineage>
</organism>
<sequence>MSQEKQDWKVKKYSFFCHKECEYFPCHKTNDPENFNCLFCYCPLYALGDGCGGNFRYTEKGVKDCTNCLLPHKRENYAYVTGKYQEIKELALRQRTQNDKEQPDDTQA</sequence>
<dbReference type="Proteomes" id="UP000723714">
    <property type="component" value="Unassembled WGS sequence"/>
</dbReference>
<name>A0ABS6D3I9_9FIRM</name>
<keyword evidence="3" id="KW-1185">Reference proteome</keyword>
<gene>
    <name evidence="2" type="ORF">HGO97_010070</name>
</gene>
<evidence type="ECO:0000313" key="3">
    <source>
        <dbReference type="Proteomes" id="UP000723714"/>
    </source>
</evidence>
<dbReference type="Pfam" id="PF04071">
    <property type="entry name" value="zf-like"/>
    <property type="match status" value="1"/>
</dbReference>
<comment type="caution">
    <text evidence="2">The sequence shown here is derived from an EMBL/GenBank/DDBJ whole genome shotgun (WGS) entry which is preliminary data.</text>
</comment>
<evidence type="ECO:0000259" key="1">
    <source>
        <dbReference type="Pfam" id="PF04071"/>
    </source>
</evidence>